<accession>A0A8X6K8G9</accession>
<comment type="caution">
    <text evidence="1">The sequence shown here is derived from an EMBL/GenBank/DDBJ whole genome shotgun (WGS) entry which is preliminary data.</text>
</comment>
<organism evidence="1 2">
    <name type="scientific">Trichonephila clavata</name>
    <name type="common">Joro spider</name>
    <name type="synonym">Nephila clavata</name>
    <dbReference type="NCBI Taxonomy" id="2740835"/>
    <lineage>
        <taxon>Eukaryota</taxon>
        <taxon>Metazoa</taxon>
        <taxon>Ecdysozoa</taxon>
        <taxon>Arthropoda</taxon>
        <taxon>Chelicerata</taxon>
        <taxon>Arachnida</taxon>
        <taxon>Araneae</taxon>
        <taxon>Araneomorphae</taxon>
        <taxon>Entelegynae</taxon>
        <taxon>Araneoidea</taxon>
        <taxon>Nephilidae</taxon>
        <taxon>Trichonephila</taxon>
    </lineage>
</organism>
<name>A0A8X6K8G9_TRICU</name>
<proteinExistence type="predicted"/>
<sequence>MEASTEPTVMCAVGTTIVALKEEVHLAMLKVRDGYIMELGMSPW</sequence>
<dbReference type="EMBL" id="BMAO01010164">
    <property type="protein sequence ID" value="GFQ65296.1"/>
    <property type="molecule type" value="Genomic_DNA"/>
</dbReference>
<gene>
    <name evidence="1" type="ORF">TNCT_211951</name>
</gene>
<dbReference type="AlphaFoldDB" id="A0A8X6K8G9"/>
<dbReference type="Proteomes" id="UP000887116">
    <property type="component" value="Unassembled WGS sequence"/>
</dbReference>
<evidence type="ECO:0000313" key="1">
    <source>
        <dbReference type="EMBL" id="GFQ65296.1"/>
    </source>
</evidence>
<evidence type="ECO:0000313" key="2">
    <source>
        <dbReference type="Proteomes" id="UP000887116"/>
    </source>
</evidence>
<keyword evidence="2" id="KW-1185">Reference proteome</keyword>
<reference evidence="1" key="1">
    <citation type="submission" date="2020-07" db="EMBL/GenBank/DDBJ databases">
        <title>Multicomponent nature underlies the extraordinary mechanical properties of spider dragline silk.</title>
        <authorList>
            <person name="Kono N."/>
            <person name="Nakamura H."/>
            <person name="Mori M."/>
            <person name="Yoshida Y."/>
            <person name="Ohtoshi R."/>
            <person name="Malay A.D."/>
            <person name="Moran D.A.P."/>
            <person name="Tomita M."/>
            <person name="Numata K."/>
            <person name="Arakawa K."/>
        </authorList>
    </citation>
    <scope>NUCLEOTIDE SEQUENCE</scope>
</reference>
<protein>
    <submittedName>
        <fullName evidence="1">Uncharacterized protein</fullName>
    </submittedName>
</protein>
<feature type="non-terminal residue" evidence="1">
    <location>
        <position position="44"/>
    </location>
</feature>
<dbReference type="OrthoDB" id="10563559at2759"/>